<dbReference type="AlphaFoldDB" id="A0A1V3L1C8"/>
<evidence type="ECO:0000313" key="3">
    <source>
        <dbReference type="Proteomes" id="UP000189549"/>
    </source>
</evidence>
<proteinExistence type="predicted"/>
<protein>
    <recommendedName>
        <fullName evidence="1">ApeI dehydratase-like domain-containing protein</fullName>
    </recommendedName>
</protein>
<dbReference type="Proteomes" id="UP000189549">
    <property type="component" value="Unassembled WGS sequence"/>
</dbReference>
<name>A0A1V3L1C8_9PAST</name>
<dbReference type="InterPro" id="IPR054545">
    <property type="entry name" value="ApeI-like"/>
</dbReference>
<feature type="domain" description="ApeI dehydratase-like" evidence="1">
    <location>
        <begin position="109"/>
        <end position="206"/>
    </location>
</feature>
<dbReference type="SUPFAM" id="SSF56801">
    <property type="entry name" value="Acetyl-CoA synthetase-like"/>
    <property type="match status" value="1"/>
</dbReference>
<accession>A0A1V3L1C8</accession>
<dbReference type="EMBL" id="MLAH01000058">
    <property type="protein sequence ID" value="OOF83722.1"/>
    <property type="molecule type" value="Genomic_DNA"/>
</dbReference>
<comment type="caution">
    <text evidence="2">The sequence shown here is derived from an EMBL/GenBank/DDBJ whole genome shotgun (WGS) entry which is preliminary data.</text>
</comment>
<dbReference type="Pfam" id="PF22818">
    <property type="entry name" value="ApeI-like"/>
    <property type="match status" value="1"/>
</dbReference>
<dbReference type="InterPro" id="IPR029069">
    <property type="entry name" value="HotDog_dom_sf"/>
</dbReference>
<evidence type="ECO:0000313" key="2">
    <source>
        <dbReference type="EMBL" id="OOF83722.1"/>
    </source>
</evidence>
<dbReference type="Gene3D" id="3.10.129.10">
    <property type="entry name" value="Hotdog Thioesterase"/>
    <property type="match status" value="1"/>
</dbReference>
<gene>
    <name evidence="2" type="ORF">BKG93_09380</name>
</gene>
<reference evidence="2 3" key="1">
    <citation type="submission" date="2016-10" db="EMBL/GenBank/DDBJ databases">
        <title>Rodentibacter gen. nov. and new species.</title>
        <authorList>
            <person name="Christensen H."/>
        </authorList>
    </citation>
    <scope>NUCLEOTIDE SEQUENCE [LARGE SCALE GENOMIC DNA]</scope>
    <source>
        <strain evidence="2 3">Ppn157</strain>
    </source>
</reference>
<dbReference type="SUPFAM" id="SSF54637">
    <property type="entry name" value="Thioesterase/thiol ester dehydrase-isomerase"/>
    <property type="match status" value="1"/>
</dbReference>
<evidence type="ECO:0000259" key="1">
    <source>
        <dbReference type="Pfam" id="PF22818"/>
    </source>
</evidence>
<sequence>MLFYPLENMLSRNSLVNDCYIAPHPEKEGFAAWVELSDEGITFLLEQGYRELVNSLKNGLKQAQENILIPCFWRFTDALPYNIQSKINKPEFDRTFLEDCKDPIWLEEKRKDNTFRAIGKVPLDLVYLQDHFAEFPLVPGVVELQWVFEQIAKLVPQPSICSHIDKLKFQKFLRPADQFVLSLKWDEVKGKVTFQLTINEEVCCSGVAVLAG</sequence>
<organism evidence="2 3">
    <name type="scientific">Rodentibacter ratti</name>
    <dbReference type="NCBI Taxonomy" id="1906745"/>
    <lineage>
        <taxon>Bacteria</taxon>
        <taxon>Pseudomonadati</taxon>
        <taxon>Pseudomonadota</taxon>
        <taxon>Gammaproteobacteria</taxon>
        <taxon>Pasteurellales</taxon>
        <taxon>Pasteurellaceae</taxon>
        <taxon>Rodentibacter</taxon>
    </lineage>
</organism>